<dbReference type="PANTHER" id="PTHR30514:SF1">
    <property type="entry name" value="HTH-TYPE TRANSCRIPTIONAL REGULATOR HEXR-RELATED"/>
    <property type="match status" value="1"/>
</dbReference>
<keyword evidence="3" id="KW-0804">Transcription</keyword>
<feature type="domain" description="HTH rpiR-type" evidence="4">
    <location>
        <begin position="15"/>
        <end position="91"/>
    </location>
</feature>
<dbReference type="InterPro" id="IPR001347">
    <property type="entry name" value="SIS_dom"/>
</dbReference>
<dbReference type="InterPro" id="IPR000281">
    <property type="entry name" value="HTH_RpiR"/>
</dbReference>
<dbReference type="Pfam" id="PF01418">
    <property type="entry name" value="HTH_6"/>
    <property type="match status" value="1"/>
</dbReference>
<dbReference type="RefSeq" id="WP_103885202.1">
    <property type="nucleotide sequence ID" value="NZ_FNVU01000003.1"/>
</dbReference>
<evidence type="ECO:0000256" key="2">
    <source>
        <dbReference type="ARBA" id="ARBA00023125"/>
    </source>
</evidence>
<dbReference type="GO" id="GO:0003700">
    <property type="term" value="F:DNA-binding transcription factor activity"/>
    <property type="evidence" value="ECO:0007669"/>
    <property type="project" value="InterPro"/>
</dbReference>
<protein>
    <submittedName>
        <fullName evidence="6">Transcriptional regulator, RpiR family</fullName>
    </submittedName>
</protein>
<accession>A0A1H5XYW0</accession>
<evidence type="ECO:0000256" key="1">
    <source>
        <dbReference type="ARBA" id="ARBA00023015"/>
    </source>
</evidence>
<keyword evidence="1" id="KW-0805">Transcription regulation</keyword>
<proteinExistence type="predicted"/>
<dbReference type="SUPFAM" id="SSF53697">
    <property type="entry name" value="SIS domain"/>
    <property type="match status" value="1"/>
</dbReference>
<dbReference type="AlphaFoldDB" id="A0A1H5XYW0"/>
<dbReference type="InterPro" id="IPR035472">
    <property type="entry name" value="RpiR-like_SIS"/>
</dbReference>
<dbReference type="Gene3D" id="1.10.10.10">
    <property type="entry name" value="Winged helix-like DNA-binding domain superfamily/Winged helix DNA-binding domain"/>
    <property type="match status" value="1"/>
</dbReference>
<reference evidence="6 7" key="1">
    <citation type="submission" date="2016-10" db="EMBL/GenBank/DDBJ databases">
        <authorList>
            <person name="de Groot N.N."/>
        </authorList>
    </citation>
    <scope>NUCLEOTIDE SEQUENCE [LARGE SCALE GENOMIC DNA]</scope>
    <source>
        <strain evidence="6 7">CGMCC 4.2023</strain>
    </source>
</reference>
<keyword evidence="7" id="KW-1185">Reference proteome</keyword>
<dbReference type="EMBL" id="FNVU01000003">
    <property type="protein sequence ID" value="SEG16843.1"/>
    <property type="molecule type" value="Genomic_DNA"/>
</dbReference>
<dbReference type="InterPro" id="IPR009057">
    <property type="entry name" value="Homeodomain-like_sf"/>
</dbReference>
<dbReference type="SUPFAM" id="SSF46689">
    <property type="entry name" value="Homeodomain-like"/>
    <property type="match status" value="1"/>
</dbReference>
<dbReference type="Proteomes" id="UP000236754">
    <property type="component" value="Unassembled WGS sequence"/>
</dbReference>
<dbReference type="CDD" id="cd05013">
    <property type="entry name" value="SIS_RpiR"/>
    <property type="match status" value="1"/>
</dbReference>
<dbReference type="InterPro" id="IPR047640">
    <property type="entry name" value="RpiR-like"/>
</dbReference>
<evidence type="ECO:0000259" key="5">
    <source>
        <dbReference type="PROSITE" id="PS51464"/>
    </source>
</evidence>
<sequence>MVSEPGSGQPADVAWGLRATITALMPGLRPSDAKVMRLVLEDPAFVQAATTGEVAERAGVSPATIVRAARAAGFEGFGALKRALVKDSALRPGSAPPGELNDKSTAREIRELVLSSHSDTIGATRATVDAGQLGRAAALLAAADSILVFGVGTSAAPAADAAYRWTAIGCKASAPHDSRTAQLQARLLSPRSVLVVVSHSGRSAETLTVVDAAAKAGASVVAITSFASSPLADRASAVLVAGGPDLGLHMAASSSRLAHLAVVDILHVAISLADLPRALHALGIAADITESRSL</sequence>
<feature type="domain" description="SIS" evidence="5">
    <location>
        <begin position="136"/>
        <end position="276"/>
    </location>
</feature>
<dbReference type="GO" id="GO:0097367">
    <property type="term" value="F:carbohydrate derivative binding"/>
    <property type="evidence" value="ECO:0007669"/>
    <property type="project" value="InterPro"/>
</dbReference>
<dbReference type="GO" id="GO:1901135">
    <property type="term" value="P:carbohydrate derivative metabolic process"/>
    <property type="evidence" value="ECO:0007669"/>
    <property type="project" value="InterPro"/>
</dbReference>
<dbReference type="Gene3D" id="3.40.50.10490">
    <property type="entry name" value="Glucose-6-phosphate isomerase like protein, domain 1"/>
    <property type="match status" value="1"/>
</dbReference>
<organism evidence="6 7">
    <name type="scientific">Actinacidiphila yanglinensis</name>
    <dbReference type="NCBI Taxonomy" id="310779"/>
    <lineage>
        <taxon>Bacteria</taxon>
        <taxon>Bacillati</taxon>
        <taxon>Actinomycetota</taxon>
        <taxon>Actinomycetes</taxon>
        <taxon>Kitasatosporales</taxon>
        <taxon>Streptomycetaceae</taxon>
        <taxon>Actinacidiphila</taxon>
    </lineage>
</organism>
<dbReference type="GO" id="GO:0003677">
    <property type="term" value="F:DNA binding"/>
    <property type="evidence" value="ECO:0007669"/>
    <property type="project" value="UniProtKB-KW"/>
</dbReference>
<dbReference type="PROSITE" id="PS51071">
    <property type="entry name" value="HTH_RPIR"/>
    <property type="match status" value="1"/>
</dbReference>
<gene>
    <name evidence="6" type="ORF">SAMN05216223_103481</name>
</gene>
<dbReference type="PANTHER" id="PTHR30514">
    <property type="entry name" value="GLUCOKINASE"/>
    <property type="match status" value="1"/>
</dbReference>
<dbReference type="PROSITE" id="PS51464">
    <property type="entry name" value="SIS"/>
    <property type="match status" value="1"/>
</dbReference>
<evidence type="ECO:0000313" key="6">
    <source>
        <dbReference type="EMBL" id="SEG16843.1"/>
    </source>
</evidence>
<dbReference type="OrthoDB" id="3770404at2"/>
<keyword evidence="2" id="KW-0238">DNA-binding</keyword>
<evidence type="ECO:0000313" key="7">
    <source>
        <dbReference type="Proteomes" id="UP000236754"/>
    </source>
</evidence>
<evidence type="ECO:0000259" key="4">
    <source>
        <dbReference type="PROSITE" id="PS51071"/>
    </source>
</evidence>
<name>A0A1H5XYW0_9ACTN</name>
<evidence type="ECO:0000256" key="3">
    <source>
        <dbReference type="ARBA" id="ARBA00023163"/>
    </source>
</evidence>
<dbReference type="InterPro" id="IPR046348">
    <property type="entry name" value="SIS_dom_sf"/>
</dbReference>
<dbReference type="InterPro" id="IPR036388">
    <property type="entry name" value="WH-like_DNA-bd_sf"/>
</dbReference>
<dbReference type="Pfam" id="PF01380">
    <property type="entry name" value="SIS"/>
    <property type="match status" value="1"/>
</dbReference>